<protein>
    <submittedName>
        <fullName evidence="1">Uncharacterized protein</fullName>
    </submittedName>
</protein>
<accession>A0A919QDL2</accession>
<comment type="caution">
    <text evidence="1">The sequence shown here is derived from an EMBL/GenBank/DDBJ whole genome shotgun (WGS) entry which is preliminary data.</text>
</comment>
<sequence length="62" mass="6824">MEITVRPPRLCMTTEEICRAGREDGAADAPLTDEERIRLVALLGPYIRASLAKRAVQRSNAA</sequence>
<proteinExistence type="predicted"/>
<keyword evidence="2" id="KW-1185">Reference proteome</keyword>
<evidence type="ECO:0000313" key="2">
    <source>
        <dbReference type="Proteomes" id="UP000640052"/>
    </source>
</evidence>
<dbReference type="AlphaFoldDB" id="A0A919QDL2"/>
<evidence type="ECO:0000313" key="1">
    <source>
        <dbReference type="EMBL" id="GIH26001.1"/>
    </source>
</evidence>
<dbReference type="EMBL" id="BOOA01000035">
    <property type="protein sequence ID" value="GIH26001.1"/>
    <property type="molecule type" value="Genomic_DNA"/>
</dbReference>
<organism evidence="1 2">
    <name type="scientific">Acrocarpospora phusangensis</name>
    <dbReference type="NCBI Taxonomy" id="1070424"/>
    <lineage>
        <taxon>Bacteria</taxon>
        <taxon>Bacillati</taxon>
        <taxon>Actinomycetota</taxon>
        <taxon>Actinomycetes</taxon>
        <taxon>Streptosporangiales</taxon>
        <taxon>Streptosporangiaceae</taxon>
        <taxon>Acrocarpospora</taxon>
    </lineage>
</organism>
<reference evidence="1" key="1">
    <citation type="submission" date="2021-01" db="EMBL/GenBank/DDBJ databases">
        <title>Whole genome shotgun sequence of Acrocarpospora phusangensis NBRC 108782.</title>
        <authorList>
            <person name="Komaki H."/>
            <person name="Tamura T."/>
        </authorList>
    </citation>
    <scope>NUCLEOTIDE SEQUENCE</scope>
    <source>
        <strain evidence="1">NBRC 108782</strain>
    </source>
</reference>
<gene>
    <name evidence="1" type="ORF">Aph01nite_43110</name>
</gene>
<dbReference type="Proteomes" id="UP000640052">
    <property type="component" value="Unassembled WGS sequence"/>
</dbReference>
<name>A0A919QDL2_9ACTN</name>